<evidence type="ECO:0000313" key="2">
    <source>
        <dbReference type="EMBL" id="EGO57164.1"/>
    </source>
</evidence>
<dbReference type="KEGG" id="nte:NEUTE1DRAFT139201"/>
<feature type="compositionally biased region" description="Basic and acidic residues" evidence="1">
    <location>
        <begin position="81"/>
        <end position="95"/>
    </location>
</feature>
<evidence type="ECO:0000313" key="3">
    <source>
        <dbReference type="Proteomes" id="UP000008065"/>
    </source>
</evidence>
<dbReference type="VEuPathDB" id="FungiDB:NEUTE1DRAFT_139201"/>
<protein>
    <submittedName>
        <fullName evidence="2">Uncharacterized protein</fullName>
    </submittedName>
</protein>
<dbReference type="EMBL" id="GL891305">
    <property type="protein sequence ID" value="EGO57164.1"/>
    <property type="molecule type" value="Genomic_DNA"/>
</dbReference>
<dbReference type="RefSeq" id="XP_009852676.1">
    <property type="nucleotide sequence ID" value="XM_009854374.1"/>
</dbReference>
<evidence type="ECO:0000256" key="1">
    <source>
        <dbReference type="SAM" id="MobiDB-lite"/>
    </source>
</evidence>
<reference evidence="3" key="1">
    <citation type="journal article" date="2011" name="Genetics">
        <title>Massive changes in genome architecture accompany the transition to self-fertility in the filamentous fungus Neurospora tetrasperma.</title>
        <authorList>
            <person name="Ellison C.E."/>
            <person name="Stajich J.E."/>
            <person name="Jacobson D.J."/>
            <person name="Natvig D.O."/>
            <person name="Lapidus A."/>
            <person name="Foster B."/>
            <person name="Aerts A."/>
            <person name="Riley R."/>
            <person name="Lindquist E.A."/>
            <person name="Grigoriev I.V."/>
            <person name="Taylor J.W."/>
        </authorList>
    </citation>
    <scope>NUCLEOTIDE SEQUENCE [LARGE SCALE GENOMIC DNA]</scope>
    <source>
        <strain evidence="3">FGSC 2508 / P0657</strain>
    </source>
</reference>
<dbReference type="Proteomes" id="UP000008065">
    <property type="component" value="Unassembled WGS sequence"/>
</dbReference>
<keyword evidence="3" id="KW-1185">Reference proteome</keyword>
<gene>
    <name evidence="2" type="ORF">NEUTE1DRAFT_139201</name>
</gene>
<name>F8MPQ9_NEUT8</name>
<sequence length="114" mass="13294">MGTTAVFDLFCYKREKEKVEEETWRKKAKNAEEKMARVTKDLKKRAEDDAKMVQEAQEKAEKAETEKKEIKKRAEKAEKLLSEIEEERERQRQEQDNMGVIRDACLPNGASSDA</sequence>
<dbReference type="HOGENOM" id="CLU_2121732_0_0_1"/>
<organism evidence="2 3">
    <name type="scientific">Neurospora tetrasperma (strain FGSC 2508 / ATCC MYA-4615 / P0657)</name>
    <dbReference type="NCBI Taxonomy" id="510951"/>
    <lineage>
        <taxon>Eukaryota</taxon>
        <taxon>Fungi</taxon>
        <taxon>Dikarya</taxon>
        <taxon>Ascomycota</taxon>
        <taxon>Pezizomycotina</taxon>
        <taxon>Sordariomycetes</taxon>
        <taxon>Sordariomycetidae</taxon>
        <taxon>Sordariales</taxon>
        <taxon>Sordariaceae</taxon>
        <taxon>Neurospora</taxon>
    </lineage>
</organism>
<feature type="region of interest" description="Disordered" evidence="1">
    <location>
        <begin position="44"/>
        <end position="68"/>
    </location>
</feature>
<dbReference type="GeneID" id="20826087"/>
<proteinExistence type="predicted"/>
<feature type="region of interest" description="Disordered" evidence="1">
    <location>
        <begin position="81"/>
        <end position="114"/>
    </location>
</feature>
<dbReference type="AlphaFoldDB" id="F8MPQ9"/>
<accession>F8MPQ9</accession>